<feature type="transmembrane region" description="Helical" evidence="1">
    <location>
        <begin position="247"/>
        <end position="267"/>
    </location>
</feature>
<keyword evidence="1" id="KW-0472">Membrane</keyword>
<feature type="transmembrane region" description="Helical" evidence="1">
    <location>
        <begin position="49"/>
        <end position="67"/>
    </location>
</feature>
<keyword evidence="1" id="KW-1133">Transmembrane helix</keyword>
<accession>A0A9E7C092</accession>
<dbReference type="RefSeq" id="WP_259315813.1">
    <property type="nucleotide sequence ID" value="NZ_CP087164.1"/>
</dbReference>
<protein>
    <recommendedName>
        <fullName evidence="4">DMT family transporter</fullName>
    </recommendedName>
</protein>
<evidence type="ECO:0000313" key="3">
    <source>
        <dbReference type="Proteomes" id="UP001162834"/>
    </source>
</evidence>
<dbReference type="AlphaFoldDB" id="A0A9E7C092"/>
<evidence type="ECO:0000256" key="1">
    <source>
        <dbReference type="SAM" id="Phobius"/>
    </source>
</evidence>
<evidence type="ECO:0008006" key="4">
    <source>
        <dbReference type="Google" id="ProtNLM"/>
    </source>
</evidence>
<name>A0A9E7C092_9ACTN</name>
<dbReference type="EMBL" id="CP087164">
    <property type="protein sequence ID" value="UGS36136.1"/>
    <property type="molecule type" value="Genomic_DNA"/>
</dbReference>
<proteinExistence type="predicted"/>
<evidence type="ECO:0000313" key="2">
    <source>
        <dbReference type="EMBL" id="UGS36136.1"/>
    </source>
</evidence>
<keyword evidence="3" id="KW-1185">Reference proteome</keyword>
<keyword evidence="1" id="KW-0812">Transmembrane</keyword>
<feature type="transmembrane region" description="Helical" evidence="1">
    <location>
        <begin position="192"/>
        <end position="210"/>
    </location>
</feature>
<dbReference type="Proteomes" id="UP001162834">
    <property type="component" value="Chromosome"/>
</dbReference>
<feature type="transmembrane region" description="Helical" evidence="1">
    <location>
        <begin position="222"/>
        <end position="241"/>
    </location>
</feature>
<gene>
    <name evidence="2" type="ORF">DSM104329_02536</name>
</gene>
<reference evidence="2" key="1">
    <citation type="journal article" date="2022" name="Int. J. Syst. Evol. Microbiol.">
        <title>Pseudomonas aegrilactucae sp. nov. and Pseudomonas morbosilactucae sp. nov., pathogens causing bacterial rot of lettuce in Japan.</title>
        <authorList>
            <person name="Sawada H."/>
            <person name="Fujikawa T."/>
            <person name="Satou M."/>
        </authorList>
    </citation>
    <scope>NUCLEOTIDE SEQUENCE</scope>
    <source>
        <strain evidence="2">0166_1</strain>
    </source>
</reference>
<sequence length="283" mass="28166">MRVLFGVAAATAASLLYDVGVACQAHEARRTSTRSAMRVSLLATLARRPIWLAGLALGIVGWPLQAVATRLAPLSVVQPTLGVGLIALLAIGAHRMAEPVRQRDVLAVCGLLAGVALLTIGGGPAGTAHLGTAAATMLAITAMATLAPVVAAAVGIIDGRLATVGAGIGFAWSGISTKLCADSAAAGRWPAALGWAVATAAASGVALLSESTALQRRPVTRTAPAVFALQVLVPLAVMPWIGVPRWAASPVAALATIVGVAAVLGAATDMLHSRAVDAATAPS</sequence>
<feature type="transmembrane region" description="Helical" evidence="1">
    <location>
        <begin position="137"/>
        <end position="157"/>
    </location>
</feature>
<organism evidence="2 3">
    <name type="scientific">Capillimicrobium parvum</name>
    <dbReference type="NCBI Taxonomy" id="2884022"/>
    <lineage>
        <taxon>Bacteria</taxon>
        <taxon>Bacillati</taxon>
        <taxon>Actinomycetota</taxon>
        <taxon>Thermoleophilia</taxon>
        <taxon>Solirubrobacterales</taxon>
        <taxon>Capillimicrobiaceae</taxon>
        <taxon>Capillimicrobium</taxon>
    </lineage>
</organism>
<feature type="transmembrane region" description="Helical" evidence="1">
    <location>
        <begin position="105"/>
        <end position="125"/>
    </location>
</feature>
<feature type="transmembrane region" description="Helical" evidence="1">
    <location>
        <begin position="74"/>
        <end position="93"/>
    </location>
</feature>
<dbReference type="KEGG" id="sbae:DSM104329_02536"/>